<evidence type="ECO:0008006" key="8">
    <source>
        <dbReference type="Google" id="ProtNLM"/>
    </source>
</evidence>
<reference evidence="6 7" key="1">
    <citation type="submission" date="2019-08" db="EMBL/GenBank/DDBJ databases">
        <title>Deep-cultivation of Planctomycetes and their phenomic and genomic characterization uncovers novel biology.</title>
        <authorList>
            <person name="Wiegand S."/>
            <person name="Jogler M."/>
            <person name="Boedeker C."/>
            <person name="Pinto D."/>
            <person name="Vollmers J."/>
            <person name="Rivas-Marin E."/>
            <person name="Kohn T."/>
            <person name="Peeters S.H."/>
            <person name="Heuer A."/>
            <person name="Rast P."/>
            <person name="Oberbeckmann S."/>
            <person name="Bunk B."/>
            <person name="Jeske O."/>
            <person name="Meyerdierks A."/>
            <person name="Storesund J.E."/>
            <person name="Kallscheuer N."/>
            <person name="Luecker S."/>
            <person name="Lage O.M."/>
            <person name="Pohl T."/>
            <person name="Merkel B.J."/>
            <person name="Hornburger P."/>
            <person name="Mueller R.-W."/>
            <person name="Bruemmer F."/>
            <person name="Labrenz M."/>
            <person name="Spormann A.M."/>
            <person name="Op den Camp H."/>
            <person name="Overmann J."/>
            <person name="Amann R."/>
            <person name="Jetten M.S.M."/>
            <person name="Mascher T."/>
            <person name="Medema M.H."/>
            <person name="Devos D.P."/>
            <person name="Kaster A.-K."/>
            <person name="Ovreas L."/>
            <person name="Rohde M."/>
            <person name="Galperin M.Y."/>
            <person name="Jogler C."/>
        </authorList>
    </citation>
    <scope>NUCLEOTIDE SEQUENCE [LARGE SCALE GENOMIC DNA]</scope>
    <source>
        <strain evidence="6 7">OJF2</strain>
    </source>
</reference>
<dbReference type="EMBL" id="CP042997">
    <property type="protein sequence ID" value="QEH36153.1"/>
    <property type="molecule type" value="Genomic_DNA"/>
</dbReference>
<dbReference type="OrthoDB" id="225509at2"/>
<keyword evidence="4" id="KW-0143">Chaperone</keyword>
<name>A0A5B9W6B8_9BACT</name>
<feature type="compositionally biased region" description="Basic and acidic residues" evidence="5">
    <location>
        <begin position="622"/>
        <end position="632"/>
    </location>
</feature>
<dbReference type="SUPFAM" id="SSF109998">
    <property type="entry name" value="Triger factor/SurA peptide-binding domain-like"/>
    <property type="match status" value="1"/>
</dbReference>
<dbReference type="GO" id="GO:0005886">
    <property type="term" value="C:plasma membrane"/>
    <property type="evidence" value="ECO:0007669"/>
    <property type="project" value="UniProtKB-SubCell"/>
</dbReference>
<dbReference type="PANTHER" id="PTHR47529">
    <property type="entry name" value="PEPTIDYL-PROLYL CIS-TRANS ISOMERASE D"/>
    <property type="match status" value="1"/>
</dbReference>
<proteinExistence type="predicted"/>
<dbReference type="AlphaFoldDB" id="A0A5B9W6B8"/>
<sequence>MPFAVFRRHQKVLLVTFGILAMGAFVLSDSVPRLLSSNAATRDQKIVELHGKSVYQSQLNELARQRNRANLFVSGMIPYRGGMEFFGTLKQRDLVDALILQEEAERLGIPATPEMAREWLSQFALRSRTRMTNELFNALYARFSNDVSEEHLLSDIANQVRILKVRDLLGSPVVTPYDVFRTYREQNERVAAKLVEVPVDSFLGKVGEPSDADVRSLYDKYKDVLPDPASETPGFKVPREVQVEILSIDGDALARELRSKVGESDLRTYYENHKAEFPVPSEFPTNLFAGRPELTPPILQPFSSVREILAPTLAGDRAAQEIQDKFDRLKEDVMIPFVDKYLAAIDEQGEARKQGGTPASKSLPTPEDLKDVAAREGMTYEKTGMLTKEAAGQLGQVSTSEVGQKYQGGGHSFVDELFDPKAGLYEPIELVDYANRHYLVRKVKDEAPHVPALDQVRGEVVRAWKIAKARPLAEKAAEEIARKLGAAGGAIKDSKVEDYRVVTVPPITRSTSGLMPNSYFDPRPVESDIPGVPLVGPAFRNAYFSLRPGQVSVAPNEPKTVYYAMGLDRQEPAKFASLYAPNSDLFRYRQTAYMEAARSQDERWMNSLREKAGLKPDWVPPDEQKKDDSARG</sequence>
<evidence type="ECO:0000313" key="7">
    <source>
        <dbReference type="Proteomes" id="UP000324233"/>
    </source>
</evidence>
<keyword evidence="7" id="KW-1185">Reference proteome</keyword>
<evidence type="ECO:0000256" key="1">
    <source>
        <dbReference type="ARBA" id="ARBA00004236"/>
    </source>
</evidence>
<accession>A0A5B9W6B8</accession>
<feature type="region of interest" description="Disordered" evidence="5">
    <location>
        <begin position="612"/>
        <end position="632"/>
    </location>
</feature>
<dbReference type="InterPro" id="IPR027304">
    <property type="entry name" value="Trigger_fact/SurA_dom_sf"/>
</dbReference>
<gene>
    <name evidence="6" type="ORF">OJF2_47130</name>
</gene>
<evidence type="ECO:0000256" key="3">
    <source>
        <dbReference type="ARBA" id="ARBA00023136"/>
    </source>
</evidence>
<dbReference type="InterPro" id="IPR052029">
    <property type="entry name" value="PpiD_chaperone"/>
</dbReference>
<evidence type="ECO:0000256" key="4">
    <source>
        <dbReference type="ARBA" id="ARBA00023186"/>
    </source>
</evidence>
<protein>
    <recommendedName>
        <fullName evidence="8">Peptidylprolyl isomerase</fullName>
    </recommendedName>
</protein>
<evidence type="ECO:0000313" key="6">
    <source>
        <dbReference type="EMBL" id="QEH36153.1"/>
    </source>
</evidence>
<dbReference type="PANTHER" id="PTHR47529:SF1">
    <property type="entry name" value="PERIPLASMIC CHAPERONE PPID"/>
    <property type="match status" value="1"/>
</dbReference>
<comment type="subcellular location">
    <subcellularLocation>
        <location evidence="1">Cell membrane</location>
    </subcellularLocation>
</comment>
<keyword evidence="2" id="KW-1003">Cell membrane</keyword>
<keyword evidence="3" id="KW-0472">Membrane</keyword>
<dbReference type="Proteomes" id="UP000324233">
    <property type="component" value="Chromosome"/>
</dbReference>
<dbReference type="RefSeq" id="WP_148595868.1">
    <property type="nucleotide sequence ID" value="NZ_CP042997.1"/>
</dbReference>
<evidence type="ECO:0000256" key="5">
    <source>
        <dbReference type="SAM" id="MobiDB-lite"/>
    </source>
</evidence>
<evidence type="ECO:0000256" key="2">
    <source>
        <dbReference type="ARBA" id="ARBA00022475"/>
    </source>
</evidence>
<dbReference type="KEGG" id="agv:OJF2_47130"/>
<feature type="region of interest" description="Disordered" evidence="5">
    <location>
        <begin position="349"/>
        <end position="368"/>
    </location>
</feature>
<organism evidence="6 7">
    <name type="scientific">Aquisphaera giovannonii</name>
    <dbReference type="NCBI Taxonomy" id="406548"/>
    <lineage>
        <taxon>Bacteria</taxon>
        <taxon>Pseudomonadati</taxon>
        <taxon>Planctomycetota</taxon>
        <taxon>Planctomycetia</taxon>
        <taxon>Isosphaerales</taxon>
        <taxon>Isosphaeraceae</taxon>
        <taxon>Aquisphaera</taxon>
    </lineage>
</organism>